<evidence type="ECO:0000256" key="1">
    <source>
        <dbReference type="ARBA" id="ARBA00009437"/>
    </source>
</evidence>
<dbReference type="GO" id="GO:0010628">
    <property type="term" value="P:positive regulation of gene expression"/>
    <property type="evidence" value="ECO:0007669"/>
    <property type="project" value="TreeGrafter"/>
</dbReference>
<dbReference type="OrthoDB" id="8479870at2"/>
<dbReference type="GO" id="GO:0003700">
    <property type="term" value="F:DNA-binding transcription factor activity"/>
    <property type="evidence" value="ECO:0007669"/>
    <property type="project" value="InterPro"/>
</dbReference>
<dbReference type="Proteomes" id="UP000094969">
    <property type="component" value="Chromosome"/>
</dbReference>
<gene>
    <name evidence="6" type="ORF">BHK69_16500</name>
</gene>
<evidence type="ECO:0000259" key="5">
    <source>
        <dbReference type="PROSITE" id="PS50931"/>
    </source>
</evidence>
<accession>A0A1D7U3A0</accession>
<dbReference type="InterPro" id="IPR005119">
    <property type="entry name" value="LysR_subst-bd"/>
</dbReference>
<evidence type="ECO:0000256" key="4">
    <source>
        <dbReference type="ARBA" id="ARBA00023163"/>
    </source>
</evidence>
<keyword evidence="3" id="KW-0238">DNA-binding</keyword>
<evidence type="ECO:0000256" key="2">
    <source>
        <dbReference type="ARBA" id="ARBA00023015"/>
    </source>
</evidence>
<dbReference type="STRING" id="1526658.BHK69_16500"/>
<keyword evidence="2" id="KW-0805">Transcription regulation</keyword>
<dbReference type="InterPro" id="IPR036390">
    <property type="entry name" value="WH_DNA-bd_sf"/>
</dbReference>
<dbReference type="KEGG" id="bvv:BHK69_16500"/>
<dbReference type="InterPro" id="IPR036388">
    <property type="entry name" value="WH-like_DNA-bd_sf"/>
</dbReference>
<dbReference type="AlphaFoldDB" id="A0A1D7U3A0"/>
<proteinExistence type="inferred from homology"/>
<dbReference type="Gene3D" id="3.40.190.290">
    <property type="match status" value="1"/>
</dbReference>
<dbReference type="SUPFAM" id="SSF53850">
    <property type="entry name" value="Periplasmic binding protein-like II"/>
    <property type="match status" value="1"/>
</dbReference>
<dbReference type="RefSeq" id="WP_069691045.1">
    <property type="nucleotide sequence ID" value="NZ_CP017147.1"/>
</dbReference>
<name>A0A1D7U3A0_9HYPH</name>
<dbReference type="GO" id="GO:0043565">
    <property type="term" value="F:sequence-specific DNA binding"/>
    <property type="evidence" value="ECO:0007669"/>
    <property type="project" value="TreeGrafter"/>
</dbReference>
<dbReference type="InterPro" id="IPR000847">
    <property type="entry name" value="LysR_HTH_N"/>
</dbReference>
<keyword evidence="7" id="KW-1185">Reference proteome</keyword>
<dbReference type="Pfam" id="PF00126">
    <property type="entry name" value="HTH_1"/>
    <property type="match status" value="1"/>
</dbReference>
<evidence type="ECO:0000313" key="6">
    <source>
        <dbReference type="EMBL" id="AOO81835.1"/>
    </source>
</evidence>
<dbReference type="PANTHER" id="PTHR30427">
    <property type="entry name" value="TRANSCRIPTIONAL ACTIVATOR PROTEIN LYSR"/>
    <property type="match status" value="1"/>
</dbReference>
<dbReference type="EMBL" id="CP017147">
    <property type="protein sequence ID" value="AOO81835.1"/>
    <property type="molecule type" value="Genomic_DNA"/>
</dbReference>
<comment type="similarity">
    <text evidence="1">Belongs to the LysR transcriptional regulatory family.</text>
</comment>
<dbReference type="SUPFAM" id="SSF46785">
    <property type="entry name" value="Winged helix' DNA-binding domain"/>
    <property type="match status" value="1"/>
</dbReference>
<keyword evidence="4" id="KW-0804">Transcription</keyword>
<dbReference type="CDD" id="cd08415">
    <property type="entry name" value="PBP2_LysR_opines_like"/>
    <property type="match status" value="1"/>
</dbReference>
<feature type="domain" description="HTH lysR-type" evidence="5">
    <location>
        <begin position="2"/>
        <end position="59"/>
    </location>
</feature>
<reference evidence="6 7" key="1">
    <citation type="journal article" date="2015" name="Antonie Van Leeuwenhoek">
        <title>Bosea vaviloviae sp. nov., a new species of slow-growing rhizobia isolated from nodules of the relict species Vavilovia formosa (Stev.) Fed.</title>
        <authorList>
            <person name="Safronova V.I."/>
            <person name="Kuznetsova I.G."/>
            <person name="Sazanova A.L."/>
            <person name="Kimeklis A.K."/>
            <person name="Belimov A.A."/>
            <person name="Andronov E.E."/>
            <person name="Pinaev A.G."/>
            <person name="Chizhevskaya E.P."/>
            <person name="Pukhaev A.R."/>
            <person name="Popov K.P."/>
            <person name="Willems A."/>
            <person name="Tikhonovich I.A."/>
        </authorList>
    </citation>
    <scope>NUCLEOTIDE SEQUENCE [LARGE SCALE GENOMIC DNA]</scope>
    <source>
        <strain evidence="6 7">Vaf18</strain>
    </source>
</reference>
<dbReference type="PANTHER" id="PTHR30427:SF1">
    <property type="entry name" value="TRANSCRIPTIONAL ACTIVATOR PROTEIN LYSR"/>
    <property type="match status" value="1"/>
</dbReference>
<dbReference type="Gene3D" id="1.10.10.10">
    <property type="entry name" value="Winged helix-like DNA-binding domain superfamily/Winged helix DNA-binding domain"/>
    <property type="match status" value="1"/>
</dbReference>
<organism evidence="6 7">
    <name type="scientific">Bosea vaviloviae</name>
    <dbReference type="NCBI Taxonomy" id="1526658"/>
    <lineage>
        <taxon>Bacteria</taxon>
        <taxon>Pseudomonadati</taxon>
        <taxon>Pseudomonadota</taxon>
        <taxon>Alphaproteobacteria</taxon>
        <taxon>Hyphomicrobiales</taxon>
        <taxon>Boseaceae</taxon>
        <taxon>Bosea</taxon>
    </lineage>
</organism>
<dbReference type="PROSITE" id="PS50931">
    <property type="entry name" value="HTH_LYSR"/>
    <property type="match status" value="1"/>
</dbReference>
<dbReference type="Pfam" id="PF03466">
    <property type="entry name" value="LysR_substrate"/>
    <property type="match status" value="1"/>
</dbReference>
<sequence>MLTLRQIEVIRAIMITGTISGAAKLLNVSAPGISRLMKHTERTLRLKLFERRHGRYVPTPEANDIFEQINGVYKKVDDLHYTLARIERGGGIELRIGSVPSICHVMVPRAIERLRRKHPDLRLDINILKIEEALDYLLLGKGEIAAMSYKLDHPGIDFVPLSQGELLCIVPDGHALAGRASISAAEIVQHPLIGIDPNDPYGRVMAEIFKRQGLAYDMVIKARFGTTVCSLVRAGLGIAVIDQFTVAHGSMQGITTIPIAEPTQFQTYVAVKNDKALSLYAETFVALLREEMNAVVTPRAQLAAQSPLPKITSG</sequence>
<evidence type="ECO:0000256" key="3">
    <source>
        <dbReference type="ARBA" id="ARBA00023125"/>
    </source>
</evidence>
<evidence type="ECO:0000313" key="7">
    <source>
        <dbReference type="Proteomes" id="UP000094969"/>
    </source>
</evidence>
<dbReference type="InterPro" id="IPR037424">
    <property type="entry name" value="NocR_PBP2"/>
</dbReference>
<protein>
    <submittedName>
        <fullName evidence="6">LysR family transcriptional regulator</fullName>
    </submittedName>
</protein>